<dbReference type="EMBL" id="RCCK01000017">
    <property type="protein sequence ID" value="RLJ69315.1"/>
    <property type="molecule type" value="Genomic_DNA"/>
</dbReference>
<proteinExistence type="predicted"/>
<name>A0A497XL16_9SPHI</name>
<reference evidence="2 3" key="1">
    <citation type="submission" date="2018-10" db="EMBL/GenBank/DDBJ databases">
        <title>Genomic Encyclopedia of Archaeal and Bacterial Type Strains, Phase II (KMG-II): from individual species to whole genera.</title>
        <authorList>
            <person name="Goeker M."/>
        </authorList>
    </citation>
    <scope>NUCLEOTIDE SEQUENCE [LARGE SCALE GENOMIC DNA]</scope>
    <source>
        <strain evidence="2 3">DSM 19624</strain>
    </source>
</reference>
<keyword evidence="1" id="KW-1133">Transmembrane helix</keyword>
<organism evidence="2 3">
    <name type="scientific">Pedobacter alluvionis</name>
    <dbReference type="NCBI Taxonomy" id="475253"/>
    <lineage>
        <taxon>Bacteria</taxon>
        <taxon>Pseudomonadati</taxon>
        <taxon>Bacteroidota</taxon>
        <taxon>Sphingobacteriia</taxon>
        <taxon>Sphingobacteriales</taxon>
        <taxon>Sphingobacteriaceae</taxon>
        <taxon>Pedobacter</taxon>
    </lineage>
</organism>
<dbReference type="AlphaFoldDB" id="A0A497XL16"/>
<accession>A0A497XL16</accession>
<evidence type="ECO:0000313" key="2">
    <source>
        <dbReference type="EMBL" id="RLJ69315.1"/>
    </source>
</evidence>
<feature type="transmembrane region" description="Helical" evidence="1">
    <location>
        <begin position="20"/>
        <end position="42"/>
    </location>
</feature>
<protein>
    <submittedName>
        <fullName evidence="2">Uncharacterized protein</fullName>
    </submittedName>
</protein>
<sequence>MWFVRYLKKMADVYGTDPVAMLTHFFCIAIILLVIIFAFLIFSFPFGLNQNGCHF</sequence>
<dbReference type="Proteomes" id="UP000273898">
    <property type="component" value="Unassembled WGS sequence"/>
</dbReference>
<comment type="caution">
    <text evidence="2">The sequence shown here is derived from an EMBL/GenBank/DDBJ whole genome shotgun (WGS) entry which is preliminary data.</text>
</comment>
<keyword evidence="1" id="KW-0472">Membrane</keyword>
<evidence type="ECO:0000313" key="3">
    <source>
        <dbReference type="Proteomes" id="UP000273898"/>
    </source>
</evidence>
<evidence type="ECO:0000256" key="1">
    <source>
        <dbReference type="SAM" id="Phobius"/>
    </source>
</evidence>
<gene>
    <name evidence="2" type="ORF">BCL90_5237</name>
</gene>
<keyword evidence="1" id="KW-0812">Transmembrane</keyword>